<organism evidence="2 3">
    <name type="scientific">Trichostrongylus colubriformis</name>
    <name type="common">Black scour worm</name>
    <dbReference type="NCBI Taxonomy" id="6319"/>
    <lineage>
        <taxon>Eukaryota</taxon>
        <taxon>Metazoa</taxon>
        <taxon>Ecdysozoa</taxon>
        <taxon>Nematoda</taxon>
        <taxon>Chromadorea</taxon>
        <taxon>Rhabditida</taxon>
        <taxon>Rhabditina</taxon>
        <taxon>Rhabditomorpha</taxon>
        <taxon>Strongyloidea</taxon>
        <taxon>Trichostrongylidae</taxon>
        <taxon>Trichostrongylus</taxon>
    </lineage>
</organism>
<dbReference type="AlphaFoldDB" id="A0AAN8J2A5"/>
<comment type="caution">
    <text evidence="2">The sequence shown here is derived from an EMBL/GenBank/DDBJ whole genome shotgun (WGS) entry which is preliminary data.</text>
</comment>
<protein>
    <submittedName>
        <fullName evidence="2">Uncharacterized protein</fullName>
    </submittedName>
</protein>
<evidence type="ECO:0000313" key="2">
    <source>
        <dbReference type="EMBL" id="KAK5979174.1"/>
    </source>
</evidence>
<keyword evidence="3" id="KW-1185">Reference proteome</keyword>
<dbReference type="Proteomes" id="UP001331761">
    <property type="component" value="Unassembled WGS sequence"/>
</dbReference>
<feature type="region of interest" description="Disordered" evidence="1">
    <location>
        <begin position="1"/>
        <end position="42"/>
    </location>
</feature>
<sequence>MEYESNGGDHNMAQHQEMGHQPMDTDKHYNGHMNEGYGEAQSAAPRDFANQSIQSFFVCQCVKSLAVTHSEVCWDQ</sequence>
<evidence type="ECO:0000256" key="1">
    <source>
        <dbReference type="SAM" id="MobiDB-lite"/>
    </source>
</evidence>
<name>A0AAN8J2A5_TRICO</name>
<gene>
    <name evidence="2" type="ORF">GCK32_008704</name>
</gene>
<accession>A0AAN8J2A5</accession>
<evidence type="ECO:0000313" key="3">
    <source>
        <dbReference type="Proteomes" id="UP001331761"/>
    </source>
</evidence>
<reference evidence="2 3" key="1">
    <citation type="submission" date="2019-10" db="EMBL/GenBank/DDBJ databases">
        <title>Assembly and Annotation for the nematode Trichostrongylus colubriformis.</title>
        <authorList>
            <person name="Martin J."/>
        </authorList>
    </citation>
    <scope>NUCLEOTIDE SEQUENCE [LARGE SCALE GENOMIC DNA]</scope>
    <source>
        <strain evidence="2">G859</strain>
        <tissue evidence="2">Whole worm</tissue>
    </source>
</reference>
<dbReference type="EMBL" id="WIXE01008594">
    <property type="protein sequence ID" value="KAK5979174.1"/>
    <property type="molecule type" value="Genomic_DNA"/>
</dbReference>
<proteinExistence type="predicted"/>